<dbReference type="Pfam" id="PF13459">
    <property type="entry name" value="Fer4_15"/>
    <property type="match status" value="1"/>
</dbReference>
<dbReference type="EMBL" id="JBHSBI010000015">
    <property type="protein sequence ID" value="MFC4011161.1"/>
    <property type="molecule type" value="Genomic_DNA"/>
</dbReference>
<keyword evidence="4" id="KW-0249">Electron transport</keyword>
<sequence length="64" mass="7036">MTAVKVDRSSCQGYGNCVFALAPVFDLDEEGLVVLKREHVTPDELDGLRRAAYDCPTDSIAFTE</sequence>
<dbReference type="PANTHER" id="PTHR36923:SF3">
    <property type="entry name" value="FERREDOXIN"/>
    <property type="match status" value="1"/>
</dbReference>
<keyword evidence="3" id="KW-0479">Metal-binding</keyword>
<evidence type="ECO:0000256" key="4">
    <source>
        <dbReference type="ARBA" id="ARBA00022982"/>
    </source>
</evidence>
<dbReference type="SUPFAM" id="SSF54862">
    <property type="entry name" value="4Fe-4S ferredoxins"/>
    <property type="match status" value="1"/>
</dbReference>
<evidence type="ECO:0000256" key="6">
    <source>
        <dbReference type="ARBA" id="ARBA00023014"/>
    </source>
</evidence>
<dbReference type="InterPro" id="IPR051269">
    <property type="entry name" value="Fe-S_cluster_ET"/>
</dbReference>
<reference evidence="9" key="1">
    <citation type="journal article" date="2019" name="Int. J. Syst. Evol. Microbiol.">
        <title>The Global Catalogue of Microorganisms (GCM) 10K type strain sequencing project: providing services to taxonomists for standard genome sequencing and annotation.</title>
        <authorList>
            <consortium name="The Broad Institute Genomics Platform"/>
            <consortium name="The Broad Institute Genome Sequencing Center for Infectious Disease"/>
            <person name="Wu L."/>
            <person name="Ma J."/>
        </authorList>
    </citation>
    <scope>NUCLEOTIDE SEQUENCE [LARGE SCALE GENOMIC DNA]</scope>
    <source>
        <strain evidence="9">TBRC 1276</strain>
    </source>
</reference>
<keyword evidence="6" id="KW-0411">Iron-sulfur</keyword>
<accession>A0ABV8GB08</accession>
<evidence type="ECO:0000256" key="2">
    <source>
        <dbReference type="ARBA" id="ARBA00022448"/>
    </source>
</evidence>
<keyword evidence="5" id="KW-0408">Iron</keyword>
<proteinExistence type="predicted"/>
<protein>
    <submittedName>
        <fullName evidence="8">Ferredoxin</fullName>
    </submittedName>
</protein>
<evidence type="ECO:0000256" key="7">
    <source>
        <dbReference type="ARBA" id="ARBA00023291"/>
    </source>
</evidence>
<comment type="cofactor">
    <cofactor evidence="1">
        <name>[3Fe-4S] cluster</name>
        <dbReference type="ChEBI" id="CHEBI:21137"/>
    </cofactor>
</comment>
<dbReference type="RefSeq" id="WP_379531119.1">
    <property type="nucleotide sequence ID" value="NZ_JBHSBI010000015.1"/>
</dbReference>
<evidence type="ECO:0000313" key="9">
    <source>
        <dbReference type="Proteomes" id="UP001595851"/>
    </source>
</evidence>
<dbReference type="PANTHER" id="PTHR36923">
    <property type="entry name" value="FERREDOXIN"/>
    <property type="match status" value="1"/>
</dbReference>
<evidence type="ECO:0000313" key="8">
    <source>
        <dbReference type="EMBL" id="MFC4011161.1"/>
    </source>
</evidence>
<evidence type="ECO:0000256" key="3">
    <source>
        <dbReference type="ARBA" id="ARBA00022723"/>
    </source>
</evidence>
<gene>
    <name evidence="8" type="ORF">ACFOY2_28315</name>
</gene>
<keyword evidence="2" id="KW-0813">Transport</keyword>
<organism evidence="8 9">
    <name type="scientific">Nonomuraea purpurea</name>
    <dbReference type="NCBI Taxonomy" id="1849276"/>
    <lineage>
        <taxon>Bacteria</taxon>
        <taxon>Bacillati</taxon>
        <taxon>Actinomycetota</taxon>
        <taxon>Actinomycetes</taxon>
        <taxon>Streptosporangiales</taxon>
        <taxon>Streptosporangiaceae</taxon>
        <taxon>Nonomuraea</taxon>
    </lineage>
</organism>
<keyword evidence="7" id="KW-0003">3Fe-4S</keyword>
<name>A0ABV8GB08_9ACTN</name>
<evidence type="ECO:0000256" key="1">
    <source>
        <dbReference type="ARBA" id="ARBA00001927"/>
    </source>
</evidence>
<evidence type="ECO:0000256" key="5">
    <source>
        <dbReference type="ARBA" id="ARBA00023004"/>
    </source>
</evidence>
<dbReference type="Gene3D" id="3.30.70.20">
    <property type="match status" value="1"/>
</dbReference>
<dbReference type="Proteomes" id="UP001595851">
    <property type="component" value="Unassembled WGS sequence"/>
</dbReference>
<keyword evidence="9" id="KW-1185">Reference proteome</keyword>
<comment type="caution">
    <text evidence="8">The sequence shown here is derived from an EMBL/GenBank/DDBJ whole genome shotgun (WGS) entry which is preliminary data.</text>
</comment>